<gene>
    <name evidence="5" type="ORF">IRI77_05315</name>
</gene>
<dbReference type="GO" id="GO:0005615">
    <property type="term" value="C:extracellular space"/>
    <property type="evidence" value="ECO:0007669"/>
    <property type="project" value="TreeGrafter"/>
</dbReference>
<feature type="domain" description="Aminopeptidase N-like N-terminal" evidence="4">
    <location>
        <begin position="57"/>
        <end position="211"/>
    </location>
</feature>
<accession>A0A7S7SKP3</accession>
<dbReference type="GO" id="GO:0070006">
    <property type="term" value="F:metalloaminopeptidase activity"/>
    <property type="evidence" value="ECO:0007669"/>
    <property type="project" value="TreeGrafter"/>
</dbReference>
<dbReference type="GO" id="GO:0043171">
    <property type="term" value="P:peptide catabolic process"/>
    <property type="evidence" value="ECO:0007669"/>
    <property type="project" value="TreeGrafter"/>
</dbReference>
<dbReference type="GO" id="GO:0008270">
    <property type="term" value="F:zinc ion binding"/>
    <property type="evidence" value="ECO:0007669"/>
    <property type="project" value="InterPro"/>
</dbReference>
<protein>
    <submittedName>
        <fullName evidence="5">HEAT repeat domain-containing protein</fullName>
    </submittedName>
</protein>
<dbReference type="SUPFAM" id="SSF55486">
    <property type="entry name" value="Metalloproteases ('zincins'), catalytic domain"/>
    <property type="match status" value="1"/>
</dbReference>
<dbReference type="InterPro" id="IPR045357">
    <property type="entry name" value="Aminopeptidase_N-like_N"/>
</dbReference>
<evidence type="ECO:0000259" key="3">
    <source>
        <dbReference type="Pfam" id="PF01433"/>
    </source>
</evidence>
<evidence type="ECO:0000259" key="4">
    <source>
        <dbReference type="Pfam" id="PF17900"/>
    </source>
</evidence>
<sequence length="884" mass="97387">MKVRSACLAAVCLLGTLPVATAQQEATPPAGNYSADRPVDFLHMKLEYRFTAKEIAERVAEGRVTFTLTPIAQPVRSLRLDAVDMRILDTQVNGETVTFSYDDKSLEIPFAAPVEPGRNVDVTVHFRVERPDRGLHFILPNANDPQKQTVVYTMGEGMDARHWLPAHDWPNERWTSDLLITVPKGFSAVSVGKLVGSTPAGDDVTWHWKSDQPTDPHMLGFAVGRYVKLENTWRGRPVLAFVPAGKEAAGRYTFRRVNQILDFYSELTGVEYPYDSFAHAAVTDHHHRGMEHAGFSMIDPAMFSTGPNDDGLEPLEPGWPGYTIETNLVAHMLAHSWFGGIASYRNASQGWLNEGFGTYLHMQWAGHADNEAVFLSLMRGAAQGLSFTDSSETGRPMVWRQFNQPMEVFQYDGGKIYWKGAWIVHMLRSQLGDKVFWGAVKNYLNDHRWGSVETADLRRALEKESGRDLERFFDQWVYGKGIPRLKAAYRWDPVKKSATLTLQQTQRIAADSPVFNLPIELYFRVAGKDEWRTVELDRATQDYPFSFDSAPEAFAIDAHGKLLSTLTVETPRAMLEWLATSGPTPLAQIRAAEALGTQTASSSTAALSRLLLSPTALWPVRQVAATALGRLQMPEAAQALLDAENSGIADPRVLSAVLAALSAYPFNTPAHQVLLRYAAASPVDKLQAMAARQLGRMKASPELQKASLALLVNTAKSSPRPMVRVAAIQSLEQADAISAYDTLSDLATKPGDPNIRSRAITALGVLGRDEKLRERTFIALCGWLDDPDYAVRPSAARALGRLGDARALGQLTTAAGSPRTVLEKEALEGALRSLRTAPDPRVLPAGVVDRLASMEKENAQLKERLADVTKRLGALESKKETPAK</sequence>
<keyword evidence="2" id="KW-0732">Signal</keyword>
<dbReference type="GO" id="GO:0016020">
    <property type="term" value="C:membrane"/>
    <property type="evidence" value="ECO:0007669"/>
    <property type="project" value="TreeGrafter"/>
</dbReference>
<dbReference type="InterPro" id="IPR027268">
    <property type="entry name" value="Peptidase_M4/M1_CTD_sf"/>
</dbReference>
<dbReference type="Pfam" id="PF01433">
    <property type="entry name" value="Peptidase_M1"/>
    <property type="match status" value="1"/>
</dbReference>
<dbReference type="AlphaFoldDB" id="A0A7S7SKP3"/>
<dbReference type="EMBL" id="CP063849">
    <property type="protein sequence ID" value="QOY89377.1"/>
    <property type="molecule type" value="Genomic_DNA"/>
</dbReference>
<dbReference type="CDD" id="cd09603">
    <property type="entry name" value="M1_APN_like"/>
    <property type="match status" value="1"/>
</dbReference>
<dbReference type="InterPro" id="IPR050344">
    <property type="entry name" value="Peptidase_M1_aminopeptidases"/>
</dbReference>
<keyword evidence="6" id="KW-1185">Reference proteome</keyword>
<dbReference type="InterPro" id="IPR042097">
    <property type="entry name" value="Aminopeptidase_N-like_N_sf"/>
</dbReference>
<dbReference type="InterPro" id="IPR016024">
    <property type="entry name" value="ARM-type_fold"/>
</dbReference>
<keyword evidence="1" id="KW-0175">Coiled coil</keyword>
<dbReference type="GO" id="GO:0005737">
    <property type="term" value="C:cytoplasm"/>
    <property type="evidence" value="ECO:0007669"/>
    <property type="project" value="TreeGrafter"/>
</dbReference>
<proteinExistence type="predicted"/>
<feature type="signal peptide" evidence="2">
    <location>
        <begin position="1"/>
        <end position="22"/>
    </location>
</feature>
<dbReference type="InterPro" id="IPR014782">
    <property type="entry name" value="Peptidase_M1_dom"/>
</dbReference>
<dbReference type="PANTHER" id="PTHR11533:SF174">
    <property type="entry name" value="PUROMYCIN-SENSITIVE AMINOPEPTIDASE-RELATED"/>
    <property type="match status" value="1"/>
</dbReference>
<dbReference type="Pfam" id="PF13646">
    <property type="entry name" value="HEAT_2"/>
    <property type="match status" value="1"/>
</dbReference>
<dbReference type="Pfam" id="PF17900">
    <property type="entry name" value="Peptidase_M1_N"/>
    <property type="match status" value="1"/>
</dbReference>
<organism evidence="5 6">
    <name type="scientific">Paludibaculum fermentans</name>
    <dbReference type="NCBI Taxonomy" id="1473598"/>
    <lineage>
        <taxon>Bacteria</taxon>
        <taxon>Pseudomonadati</taxon>
        <taxon>Acidobacteriota</taxon>
        <taxon>Terriglobia</taxon>
        <taxon>Bryobacterales</taxon>
        <taxon>Bryobacteraceae</taxon>
        <taxon>Paludibaculum</taxon>
    </lineage>
</organism>
<dbReference type="Gene3D" id="2.60.40.1730">
    <property type="entry name" value="tricorn interacting facor f3 domain"/>
    <property type="match status" value="1"/>
</dbReference>
<dbReference type="Gene3D" id="1.10.390.10">
    <property type="entry name" value="Neutral Protease Domain 2"/>
    <property type="match status" value="1"/>
</dbReference>
<dbReference type="SMART" id="SM00567">
    <property type="entry name" value="EZ_HEAT"/>
    <property type="match status" value="5"/>
</dbReference>
<evidence type="ECO:0000313" key="6">
    <source>
        <dbReference type="Proteomes" id="UP000593892"/>
    </source>
</evidence>
<dbReference type="SUPFAM" id="SSF48371">
    <property type="entry name" value="ARM repeat"/>
    <property type="match status" value="2"/>
</dbReference>
<feature type="domain" description="Peptidase M1 membrane alanine aminopeptidase" evidence="3">
    <location>
        <begin position="252"/>
        <end position="476"/>
    </location>
</feature>
<feature type="coiled-coil region" evidence="1">
    <location>
        <begin position="851"/>
        <end position="878"/>
    </location>
</feature>
<feature type="chain" id="PRO_5032267118" evidence="2">
    <location>
        <begin position="23"/>
        <end position="884"/>
    </location>
</feature>
<reference evidence="5 6" key="1">
    <citation type="submission" date="2020-10" db="EMBL/GenBank/DDBJ databases">
        <title>Complete genome sequence of Paludibaculum fermentans P105T, a facultatively anaerobic acidobacterium capable of dissimilatory Fe(III) reduction.</title>
        <authorList>
            <person name="Dedysh S.N."/>
            <person name="Beletsky A.V."/>
            <person name="Kulichevskaya I.S."/>
            <person name="Mardanov A.V."/>
            <person name="Ravin N.V."/>
        </authorList>
    </citation>
    <scope>NUCLEOTIDE SEQUENCE [LARGE SCALE GENOMIC DNA]</scope>
    <source>
        <strain evidence="5 6">P105</strain>
    </source>
</reference>
<dbReference type="InterPro" id="IPR004155">
    <property type="entry name" value="PBS_lyase_HEAT"/>
</dbReference>
<name>A0A7S7SKP3_PALFE</name>
<evidence type="ECO:0000256" key="1">
    <source>
        <dbReference type="SAM" id="Coils"/>
    </source>
</evidence>
<dbReference type="KEGG" id="pfer:IRI77_05315"/>
<dbReference type="PANTHER" id="PTHR11533">
    <property type="entry name" value="PROTEASE M1 ZINC METALLOPROTEASE"/>
    <property type="match status" value="1"/>
</dbReference>
<evidence type="ECO:0000313" key="5">
    <source>
        <dbReference type="EMBL" id="QOY89377.1"/>
    </source>
</evidence>
<evidence type="ECO:0000256" key="2">
    <source>
        <dbReference type="SAM" id="SignalP"/>
    </source>
</evidence>
<dbReference type="Gene3D" id="1.25.10.10">
    <property type="entry name" value="Leucine-rich Repeat Variant"/>
    <property type="match status" value="2"/>
</dbReference>
<dbReference type="GO" id="GO:0042277">
    <property type="term" value="F:peptide binding"/>
    <property type="evidence" value="ECO:0007669"/>
    <property type="project" value="TreeGrafter"/>
</dbReference>
<dbReference type="SUPFAM" id="SSF63737">
    <property type="entry name" value="Leukotriene A4 hydrolase N-terminal domain"/>
    <property type="match status" value="1"/>
</dbReference>
<dbReference type="Proteomes" id="UP000593892">
    <property type="component" value="Chromosome"/>
</dbReference>
<dbReference type="InterPro" id="IPR011989">
    <property type="entry name" value="ARM-like"/>
</dbReference>
<dbReference type="RefSeq" id="WP_194451039.1">
    <property type="nucleotide sequence ID" value="NZ_CP063849.1"/>
</dbReference>